<evidence type="ECO:0000259" key="1">
    <source>
        <dbReference type="Pfam" id="PF12680"/>
    </source>
</evidence>
<feature type="domain" description="SnoaL-like" evidence="1">
    <location>
        <begin position="9"/>
        <end position="101"/>
    </location>
</feature>
<dbReference type="InterPro" id="IPR032710">
    <property type="entry name" value="NTF2-like_dom_sf"/>
</dbReference>
<dbReference type="EMBL" id="JBHTCM010000020">
    <property type="protein sequence ID" value="MFC7334820.1"/>
    <property type="molecule type" value="Genomic_DNA"/>
</dbReference>
<keyword evidence="3" id="KW-1185">Reference proteome</keyword>
<gene>
    <name evidence="2" type="ORF">ACFQPS_16770</name>
</gene>
<reference evidence="3" key="1">
    <citation type="journal article" date="2019" name="Int. J. Syst. Evol. Microbiol.">
        <title>The Global Catalogue of Microorganisms (GCM) 10K type strain sequencing project: providing services to taxonomists for standard genome sequencing and annotation.</title>
        <authorList>
            <consortium name="The Broad Institute Genomics Platform"/>
            <consortium name="The Broad Institute Genome Sequencing Center for Infectious Disease"/>
            <person name="Wu L."/>
            <person name="Ma J."/>
        </authorList>
    </citation>
    <scope>NUCLEOTIDE SEQUENCE [LARGE SCALE GENOMIC DNA]</scope>
    <source>
        <strain evidence="3">CGMCC 1.16275</strain>
    </source>
</reference>
<organism evidence="2 3">
    <name type="scientific">Rhodocista pekingensis</name>
    <dbReference type="NCBI Taxonomy" id="201185"/>
    <lineage>
        <taxon>Bacteria</taxon>
        <taxon>Pseudomonadati</taxon>
        <taxon>Pseudomonadota</taxon>
        <taxon>Alphaproteobacteria</taxon>
        <taxon>Rhodospirillales</taxon>
        <taxon>Azospirillaceae</taxon>
        <taxon>Rhodocista</taxon>
    </lineage>
</organism>
<protein>
    <submittedName>
        <fullName evidence="2">Nuclear transport factor 2 family protein</fullName>
    </submittedName>
</protein>
<name>A0ABW2KZP7_9PROT</name>
<dbReference type="Proteomes" id="UP001596456">
    <property type="component" value="Unassembled WGS sequence"/>
</dbReference>
<dbReference type="Gene3D" id="3.10.450.50">
    <property type="match status" value="1"/>
</dbReference>
<evidence type="ECO:0000313" key="3">
    <source>
        <dbReference type="Proteomes" id="UP001596456"/>
    </source>
</evidence>
<comment type="caution">
    <text evidence="2">The sequence shown here is derived from an EMBL/GenBank/DDBJ whole genome shotgun (WGS) entry which is preliminary data.</text>
</comment>
<evidence type="ECO:0000313" key="2">
    <source>
        <dbReference type="EMBL" id="MFC7334820.1"/>
    </source>
</evidence>
<sequence length="107" mass="11594">MTLPPPILAYFDADERNDRAALIKAFAPDAVVTDEGRSHVGRDAIGAWWSAAKATYQNTTEPLEMTERGDVTEILARVAGQFPGSPVTLTFAFRVGDDRITGLEITA</sequence>
<proteinExistence type="predicted"/>
<accession>A0ABW2KZP7</accession>
<dbReference type="Pfam" id="PF12680">
    <property type="entry name" value="SnoaL_2"/>
    <property type="match status" value="1"/>
</dbReference>
<dbReference type="SUPFAM" id="SSF54427">
    <property type="entry name" value="NTF2-like"/>
    <property type="match status" value="1"/>
</dbReference>
<dbReference type="RefSeq" id="WP_377360365.1">
    <property type="nucleotide sequence ID" value="NZ_JBHTCM010000020.1"/>
</dbReference>
<dbReference type="InterPro" id="IPR037401">
    <property type="entry name" value="SnoaL-like"/>
</dbReference>